<gene>
    <name evidence="3" type="ORF">DFR49_0479</name>
</gene>
<protein>
    <submittedName>
        <fullName evidence="3">Glycosyltransferase involved in cell wall biosynthesis</fullName>
    </submittedName>
</protein>
<dbReference type="AlphaFoldDB" id="A0A397P8R2"/>
<dbReference type="Pfam" id="PF00534">
    <property type="entry name" value="Glycos_transf_1"/>
    <property type="match status" value="1"/>
</dbReference>
<dbReference type="InterPro" id="IPR001296">
    <property type="entry name" value="Glyco_trans_1"/>
</dbReference>
<name>A0A397P8R2_9SPHN</name>
<comment type="caution">
    <text evidence="3">The sequence shown here is derived from an EMBL/GenBank/DDBJ whole genome shotgun (WGS) entry which is preliminary data.</text>
</comment>
<dbReference type="PANTHER" id="PTHR46401:SF2">
    <property type="entry name" value="GLYCOSYLTRANSFERASE WBBK-RELATED"/>
    <property type="match status" value="1"/>
</dbReference>
<keyword evidence="4" id="KW-1185">Reference proteome</keyword>
<sequence length="423" mass="46947">MKMFNEILDGGGGCPIQNLALQRARPELVLDLSRLIARVLHPAPTGVDRVEMAYARNLMDRAGDRLRFSAIHPCGVYGRLRDADVRAFIDHTLKRWEFGGVYEDPAVRYRHAMRWLWRLRPRSVPAKTKPRVLIQPSPNHLDRQGTIAAKVRKEQARYICLVHDLIPVSHPEYARPGGSARHQLRLQTIASEAHGILVNSQATLHACLRHEGMGIGGKPVRVAPLGIDVPSPAVSPWLPPRPYFVILGTIEPRKNHLLLLLVWRDLCERLGPAQTPHLLIVGRRGWENENVLDLLERCTVLNGVVRELDRLPDQELRSVLAGARALLMPSFAEGFGLPIAEALATGVPVIASDLASHREAGGDVPDYLDPLDGAAWRQAVLAYADLASTRRLTQMARIATWSPTSWTCHIDAVLDLADEVVAC</sequence>
<evidence type="ECO:0000259" key="2">
    <source>
        <dbReference type="Pfam" id="PF00534"/>
    </source>
</evidence>
<dbReference type="RefSeq" id="WP_004211639.1">
    <property type="nucleotide sequence ID" value="NZ_QXDC01000002.1"/>
</dbReference>
<evidence type="ECO:0000313" key="4">
    <source>
        <dbReference type="Proteomes" id="UP000266568"/>
    </source>
</evidence>
<evidence type="ECO:0000256" key="1">
    <source>
        <dbReference type="ARBA" id="ARBA00022679"/>
    </source>
</evidence>
<organism evidence="3 4">
    <name type="scientific">Hephaestia caeni</name>
    <dbReference type="NCBI Taxonomy" id="645617"/>
    <lineage>
        <taxon>Bacteria</taxon>
        <taxon>Pseudomonadati</taxon>
        <taxon>Pseudomonadota</taxon>
        <taxon>Alphaproteobacteria</taxon>
        <taxon>Sphingomonadales</taxon>
        <taxon>Sphingomonadaceae</taxon>
        <taxon>Hephaestia</taxon>
    </lineage>
</organism>
<feature type="domain" description="Glycosyl transferase family 1" evidence="2">
    <location>
        <begin position="240"/>
        <end position="359"/>
    </location>
</feature>
<proteinExistence type="predicted"/>
<dbReference type="Gene3D" id="3.40.50.2000">
    <property type="entry name" value="Glycogen Phosphorylase B"/>
    <property type="match status" value="1"/>
</dbReference>
<keyword evidence="1 3" id="KW-0808">Transferase</keyword>
<dbReference type="Proteomes" id="UP000266568">
    <property type="component" value="Unassembled WGS sequence"/>
</dbReference>
<dbReference type="SUPFAM" id="SSF53756">
    <property type="entry name" value="UDP-Glycosyltransferase/glycogen phosphorylase"/>
    <property type="match status" value="1"/>
</dbReference>
<dbReference type="PANTHER" id="PTHR46401">
    <property type="entry name" value="GLYCOSYLTRANSFERASE WBBK-RELATED"/>
    <property type="match status" value="1"/>
</dbReference>
<dbReference type="GO" id="GO:0016757">
    <property type="term" value="F:glycosyltransferase activity"/>
    <property type="evidence" value="ECO:0007669"/>
    <property type="project" value="InterPro"/>
</dbReference>
<accession>A0A397P8R2</accession>
<reference evidence="3 4" key="1">
    <citation type="submission" date="2018-08" db="EMBL/GenBank/DDBJ databases">
        <title>Genomic Encyclopedia of Type Strains, Phase IV (KMG-IV): sequencing the most valuable type-strain genomes for metagenomic binning, comparative biology and taxonomic classification.</title>
        <authorList>
            <person name="Goeker M."/>
        </authorList>
    </citation>
    <scope>NUCLEOTIDE SEQUENCE [LARGE SCALE GENOMIC DNA]</scope>
    <source>
        <strain evidence="3 4">DSM 25527</strain>
    </source>
</reference>
<dbReference type="EMBL" id="QXDC01000002">
    <property type="protein sequence ID" value="RIA45950.1"/>
    <property type="molecule type" value="Genomic_DNA"/>
</dbReference>
<evidence type="ECO:0000313" key="3">
    <source>
        <dbReference type="EMBL" id="RIA45950.1"/>
    </source>
</evidence>
<dbReference type="CDD" id="cd03809">
    <property type="entry name" value="GT4_MtfB-like"/>
    <property type="match status" value="1"/>
</dbReference>